<gene>
    <name evidence="1" type="ORF">K788_0001613</name>
</gene>
<reference evidence="1 2" key="1">
    <citation type="journal article" date="2014" name="Genome Announc.">
        <title>Draft Genome Sequence of the Haloacid-Degrading Burkholderia caribensis Strain MBA4.</title>
        <authorList>
            <person name="Pan Y."/>
            <person name="Kong K.F."/>
            <person name="Tsang J.S."/>
        </authorList>
    </citation>
    <scope>NUCLEOTIDE SEQUENCE [LARGE SCALE GENOMIC DNA]</scope>
    <source>
        <strain evidence="1 2">MBA4</strain>
        <plasmid evidence="2">Plasmid</plasmid>
    </source>
</reference>
<organism evidence="1 2">
    <name type="scientific">Paraburkholderia caribensis MBA4</name>
    <dbReference type="NCBI Taxonomy" id="1323664"/>
    <lineage>
        <taxon>Bacteria</taxon>
        <taxon>Pseudomonadati</taxon>
        <taxon>Pseudomonadota</taxon>
        <taxon>Betaproteobacteria</taxon>
        <taxon>Burkholderiales</taxon>
        <taxon>Burkholderiaceae</taxon>
        <taxon>Paraburkholderia</taxon>
    </lineage>
</organism>
<dbReference type="KEGG" id="bcai:K788_0001613"/>
<keyword evidence="1" id="KW-0614">Plasmid</keyword>
<dbReference type="AlphaFoldDB" id="A0A0P0RM75"/>
<dbReference type="EMBL" id="CP012748">
    <property type="protein sequence ID" value="ALL70030.1"/>
    <property type="molecule type" value="Genomic_DNA"/>
</dbReference>
<accession>A0A0P0RM75</accession>
<evidence type="ECO:0000313" key="1">
    <source>
        <dbReference type="EMBL" id="ALL70030.1"/>
    </source>
</evidence>
<protein>
    <submittedName>
        <fullName evidence="1">Uncharacterized protein</fullName>
    </submittedName>
</protein>
<evidence type="ECO:0000313" key="2">
    <source>
        <dbReference type="Proteomes" id="UP000019146"/>
    </source>
</evidence>
<proteinExistence type="predicted"/>
<sequence>MHDDTAQLKFSHAIADITAVNKKIVKPEHFTTSSGCGKGLFQYLGNGEQPAFSLHDIWKKAQARCRPDSWRSRVV</sequence>
<dbReference type="Proteomes" id="UP000019146">
    <property type="component" value="Plasmid unnamed"/>
</dbReference>
<geneLocation type="plasmid" evidence="2"/>
<name>A0A0P0RM75_9BURK</name>